<accession>A0A8X6UL25</accession>
<protein>
    <submittedName>
        <fullName evidence="1">Uncharacterized protein</fullName>
    </submittedName>
</protein>
<comment type="caution">
    <text evidence="1">The sequence shown here is derived from an EMBL/GenBank/DDBJ whole genome shotgun (WGS) entry which is preliminary data.</text>
</comment>
<reference evidence="1" key="1">
    <citation type="submission" date="2020-08" db="EMBL/GenBank/DDBJ databases">
        <title>Multicomponent nature underlies the extraordinary mechanical properties of spider dragline silk.</title>
        <authorList>
            <person name="Kono N."/>
            <person name="Nakamura H."/>
            <person name="Mori M."/>
            <person name="Yoshida Y."/>
            <person name="Ohtoshi R."/>
            <person name="Malay A.D."/>
            <person name="Moran D.A.P."/>
            <person name="Tomita M."/>
            <person name="Numata K."/>
            <person name="Arakawa K."/>
        </authorList>
    </citation>
    <scope>NUCLEOTIDE SEQUENCE</scope>
</reference>
<evidence type="ECO:0000313" key="2">
    <source>
        <dbReference type="Proteomes" id="UP000887013"/>
    </source>
</evidence>
<organism evidence="1 2">
    <name type="scientific">Nephila pilipes</name>
    <name type="common">Giant wood spider</name>
    <name type="synonym">Nephila maculata</name>
    <dbReference type="NCBI Taxonomy" id="299642"/>
    <lineage>
        <taxon>Eukaryota</taxon>
        <taxon>Metazoa</taxon>
        <taxon>Ecdysozoa</taxon>
        <taxon>Arthropoda</taxon>
        <taxon>Chelicerata</taxon>
        <taxon>Arachnida</taxon>
        <taxon>Araneae</taxon>
        <taxon>Araneomorphae</taxon>
        <taxon>Entelegynae</taxon>
        <taxon>Araneoidea</taxon>
        <taxon>Nephilidae</taxon>
        <taxon>Nephila</taxon>
    </lineage>
</organism>
<dbReference type="AlphaFoldDB" id="A0A8X6UL25"/>
<name>A0A8X6UL25_NEPPI</name>
<dbReference type="Proteomes" id="UP000887013">
    <property type="component" value="Unassembled WGS sequence"/>
</dbReference>
<keyword evidence="2" id="KW-1185">Reference proteome</keyword>
<gene>
    <name evidence="1" type="ORF">NPIL_438431</name>
</gene>
<sequence>MFLSGVGGCTRGRRHEKKRVYGHVPSEERFRIRRCDHGKKLRIRSVQIVPQRSGKLFYERTPPSGLWTWWEMSVRYFVRCPL</sequence>
<proteinExistence type="predicted"/>
<dbReference type="EMBL" id="BMAW01128389">
    <property type="protein sequence ID" value="GFU25284.1"/>
    <property type="molecule type" value="Genomic_DNA"/>
</dbReference>
<dbReference type="OrthoDB" id="6445879at2759"/>
<evidence type="ECO:0000313" key="1">
    <source>
        <dbReference type="EMBL" id="GFU25284.1"/>
    </source>
</evidence>